<comment type="caution">
    <text evidence="3">The sequence shown here is derived from an EMBL/GenBank/DDBJ whole genome shotgun (WGS) entry which is preliminary data.</text>
</comment>
<protein>
    <submittedName>
        <fullName evidence="3">BRO family protein</fullName>
    </submittedName>
</protein>
<evidence type="ECO:0000256" key="1">
    <source>
        <dbReference type="SAM" id="Coils"/>
    </source>
</evidence>
<dbReference type="InterPro" id="IPR003497">
    <property type="entry name" value="BRO_N_domain"/>
</dbReference>
<feature type="coiled-coil region" evidence="1">
    <location>
        <begin position="123"/>
        <end position="150"/>
    </location>
</feature>
<dbReference type="PANTHER" id="PTHR36180:SF2">
    <property type="entry name" value="BRO FAMILY PROTEIN"/>
    <property type="match status" value="1"/>
</dbReference>
<keyword evidence="1" id="KW-0175">Coiled coil</keyword>
<dbReference type="Proteomes" id="UP001140817">
    <property type="component" value="Unassembled WGS sequence"/>
</dbReference>
<organism evidence="3 4">
    <name type="scientific">Terrisporobacter muris</name>
    <dbReference type="NCBI Taxonomy" id="2963284"/>
    <lineage>
        <taxon>Bacteria</taxon>
        <taxon>Bacillati</taxon>
        <taxon>Bacillota</taxon>
        <taxon>Clostridia</taxon>
        <taxon>Peptostreptococcales</taxon>
        <taxon>Peptostreptococcaceae</taxon>
        <taxon>Terrisporobacter</taxon>
    </lineage>
</organism>
<sequence length="261" mass="30029">MTKELKVFKSEEFGSVRVVEINNEPWFVAKDISDFLNYSDASAMTRHLDEDEKANCQIDSMSKSQIIINESGLYSAILRSKRPEAKKFKKWVTSEVLPSIRQTGGYIHHDEEMSDEEIMARALQVAQRTIEKKNNKIKALEKETLNLVDVIESQKPKLEYLDKILSCDDALLMTSIAFDYGLSAQALNKILCEERVQRNVRGQWILYSDYLGKGYTKTETKEFGGKPRVQTLWTQKGRMLIHEILTKRQVKAIMDLELAEA</sequence>
<dbReference type="RefSeq" id="WP_257560363.1">
    <property type="nucleotide sequence ID" value="NZ_JANKBY010000075.1"/>
</dbReference>
<dbReference type="PANTHER" id="PTHR36180">
    <property type="entry name" value="DNA-BINDING PROTEIN-RELATED-RELATED"/>
    <property type="match status" value="1"/>
</dbReference>
<keyword evidence="4" id="KW-1185">Reference proteome</keyword>
<dbReference type="Pfam" id="PF02498">
    <property type="entry name" value="Bro-N"/>
    <property type="match status" value="1"/>
</dbReference>
<dbReference type="InterPro" id="IPR005039">
    <property type="entry name" value="Ant_C"/>
</dbReference>
<evidence type="ECO:0000313" key="3">
    <source>
        <dbReference type="EMBL" id="MCR1822732.1"/>
    </source>
</evidence>
<name>A0A9X2MBE2_9FIRM</name>
<dbReference type="PROSITE" id="PS51750">
    <property type="entry name" value="BRO_N"/>
    <property type="match status" value="1"/>
</dbReference>
<evidence type="ECO:0000259" key="2">
    <source>
        <dbReference type="PROSITE" id="PS51750"/>
    </source>
</evidence>
<dbReference type="AlphaFoldDB" id="A0A9X2MBE2"/>
<feature type="domain" description="Bro-N" evidence="2">
    <location>
        <begin position="1"/>
        <end position="104"/>
    </location>
</feature>
<proteinExistence type="predicted"/>
<gene>
    <name evidence="3" type="ORF">NSA58_08030</name>
</gene>
<dbReference type="EMBL" id="JANKBY010000075">
    <property type="protein sequence ID" value="MCR1822732.1"/>
    <property type="molecule type" value="Genomic_DNA"/>
</dbReference>
<reference evidence="3" key="1">
    <citation type="submission" date="2022-07" db="EMBL/GenBank/DDBJ databases">
        <title>Enhanced cultured diversity of the mouse gut microbiota enables custom-made synthetic communities.</title>
        <authorList>
            <person name="Afrizal A."/>
        </authorList>
    </citation>
    <scope>NUCLEOTIDE SEQUENCE</scope>
    <source>
        <strain evidence="3">DSM 29186</strain>
    </source>
</reference>
<dbReference type="Pfam" id="PF03374">
    <property type="entry name" value="ANT"/>
    <property type="match status" value="1"/>
</dbReference>
<dbReference type="GO" id="GO:0003677">
    <property type="term" value="F:DNA binding"/>
    <property type="evidence" value="ECO:0007669"/>
    <property type="project" value="InterPro"/>
</dbReference>
<accession>A0A9X2MBE2</accession>
<dbReference type="SMART" id="SM01040">
    <property type="entry name" value="Bro-N"/>
    <property type="match status" value="1"/>
</dbReference>
<evidence type="ECO:0000313" key="4">
    <source>
        <dbReference type="Proteomes" id="UP001140817"/>
    </source>
</evidence>